<keyword evidence="1" id="KW-0472">Membrane</keyword>
<dbReference type="EMBL" id="CP031517">
    <property type="protein sequence ID" value="QOS39360.1"/>
    <property type="molecule type" value="Genomic_DNA"/>
</dbReference>
<evidence type="ECO:0008006" key="4">
    <source>
        <dbReference type="Google" id="ProtNLM"/>
    </source>
</evidence>
<dbReference type="KEGG" id="trc:DYE49_02370"/>
<feature type="transmembrane region" description="Helical" evidence="1">
    <location>
        <begin position="175"/>
        <end position="192"/>
    </location>
</feature>
<keyword evidence="1" id="KW-1133">Transmembrane helix</keyword>
<evidence type="ECO:0000256" key="1">
    <source>
        <dbReference type="SAM" id="Phobius"/>
    </source>
</evidence>
<organism evidence="2 3">
    <name type="scientific">Treponema rectale</name>
    <dbReference type="NCBI Taxonomy" id="744512"/>
    <lineage>
        <taxon>Bacteria</taxon>
        <taxon>Pseudomonadati</taxon>
        <taxon>Spirochaetota</taxon>
        <taxon>Spirochaetia</taxon>
        <taxon>Spirochaetales</taxon>
        <taxon>Treponemataceae</taxon>
        <taxon>Treponema</taxon>
    </lineage>
</organism>
<feature type="transmembrane region" description="Helical" evidence="1">
    <location>
        <begin position="73"/>
        <end position="91"/>
    </location>
</feature>
<proteinExistence type="predicted"/>
<evidence type="ECO:0000313" key="3">
    <source>
        <dbReference type="Proteomes" id="UP000593591"/>
    </source>
</evidence>
<feature type="transmembrane region" description="Helical" evidence="1">
    <location>
        <begin position="50"/>
        <end position="66"/>
    </location>
</feature>
<accession>A0A7M1XJM5</accession>
<feature type="transmembrane region" description="Helical" evidence="1">
    <location>
        <begin position="204"/>
        <end position="227"/>
    </location>
</feature>
<protein>
    <recommendedName>
        <fullName evidence="4">O-antigen polymerase</fullName>
    </recommendedName>
</protein>
<feature type="transmembrane region" description="Helical" evidence="1">
    <location>
        <begin position="21"/>
        <end position="44"/>
    </location>
</feature>
<feature type="transmembrane region" description="Helical" evidence="1">
    <location>
        <begin position="367"/>
        <end position="385"/>
    </location>
</feature>
<sequence length="409" mass="47694">MENIISKNSINFQISKKHFHVFLFLLPLFIIFNIEFFGLSFLYSSYIDEVYALFLLGYILLSSIKAHDNTVLVFWFFIIFYVFLGLLGNSFNTICDFNLEHSLIDMFIFFKPYLYFFSSYIFFKRQRRHVSKFTSDIIKILLYVCFLFSIFHFISNGLNYFTVSKSNPFVMFTKKNPNTLVELIFTLLFVLFQNENHIRLRYFCLASVSVVLCATGVGYLGLALTFAFCFVTKRIRIKWWHLAFLFMLAVLIGWNEISYYLLTPGYARSELWLKGFQSGFVFFPFGAGWANYGGYGAATWYSNLYFQFGFNDVYGLTYANSLTQTGFSFLYDSYLPQVIGQFGFFGFSVFVYLIVKFFCKLFRKKDFVSISILLLLCVESIGFGITGPSSCLLLSVLGFSICQRKKKRN</sequence>
<reference evidence="2 3" key="1">
    <citation type="submission" date="2018-08" db="EMBL/GenBank/DDBJ databases">
        <title>The first complete genome of Treponema rectale (CHPAT), a commensal spirochete of the bovine rectum.</title>
        <authorList>
            <person name="Staton G.J."/>
            <person name="Clegg S.R."/>
            <person name="Carter S.D."/>
            <person name="Radford A.D."/>
            <person name="Darby A."/>
            <person name="Hall N."/>
            <person name="Birtles R.J."/>
            <person name="Evans N.J."/>
        </authorList>
    </citation>
    <scope>NUCLEOTIDE SEQUENCE [LARGE SCALE GENOMIC DNA]</scope>
    <source>
        <strain evidence="2 3">CHPA</strain>
    </source>
</reference>
<feature type="transmembrane region" description="Helical" evidence="1">
    <location>
        <begin position="103"/>
        <end position="123"/>
    </location>
</feature>
<gene>
    <name evidence="2" type="ORF">DYE49_02370</name>
</gene>
<feature type="transmembrane region" description="Helical" evidence="1">
    <location>
        <begin position="135"/>
        <end position="155"/>
    </location>
</feature>
<evidence type="ECO:0000313" key="2">
    <source>
        <dbReference type="EMBL" id="QOS39360.1"/>
    </source>
</evidence>
<dbReference type="Proteomes" id="UP000593591">
    <property type="component" value="Chromosome"/>
</dbReference>
<dbReference type="AlphaFoldDB" id="A0A7M1XJM5"/>
<keyword evidence="1" id="KW-0812">Transmembrane</keyword>
<name>A0A7M1XJM5_9SPIR</name>
<feature type="transmembrane region" description="Helical" evidence="1">
    <location>
        <begin position="271"/>
        <end position="292"/>
    </location>
</feature>
<feature type="transmembrane region" description="Helical" evidence="1">
    <location>
        <begin position="239"/>
        <end position="262"/>
    </location>
</feature>
<feature type="transmembrane region" description="Helical" evidence="1">
    <location>
        <begin position="334"/>
        <end position="355"/>
    </location>
</feature>